<dbReference type="PANTHER" id="PTHR14239">
    <property type="entry name" value="DUDULIN-RELATED"/>
    <property type="match status" value="1"/>
</dbReference>
<gene>
    <name evidence="3" type="ORF">J2853_004170</name>
</gene>
<dbReference type="InterPro" id="IPR036291">
    <property type="entry name" value="NAD(P)-bd_dom_sf"/>
</dbReference>
<dbReference type="RefSeq" id="WP_307560216.1">
    <property type="nucleotide sequence ID" value="NZ_JAUSQU010000001.1"/>
</dbReference>
<comment type="caution">
    <text evidence="3">The sequence shown here is derived from an EMBL/GenBank/DDBJ whole genome shotgun (WGS) entry which is preliminary data.</text>
</comment>
<dbReference type="Proteomes" id="UP001225356">
    <property type="component" value="Unassembled WGS sequence"/>
</dbReference>
<evidence type="ECO:0000313" key="3">
    <source>
        <dbReference type="EMBL" id="MDP9844959.1"/>
    </source>
</evidence>
<dbReference type="InterPro" id="IPR051267">
    <property type="entry name" value="STEAP_metalloreductase"/>
</dbReference>
<dbReference type="InterPro" id="IPR028939">
    <property type="entry name" value="P5C_Rdtase_cat_N"/>
</dbReference>
<keyword evidence="1" id="KW-0560">Oxidoreductase</keyword>
<evidence type="ECO:0000259" key="2">
    <source>
        <dbReference type="Pfam" id="PF03807"/>
    </source>
</evidence>
<proteinExistence type="predicted"/>
<dbReference type="SUPFAM" id="SSF51735">
    <property type="entry name" value="NAD(P)-binding Rossmann-fold domains"/>
    <property type="match status" value="1"/>
</dbReference>
<accession>A0ABT9QGA6</accession>
<dbReference type="EMBL" id="JAUSQU010000001">
    <property type="protein sequence ID" value="MDP9844959.1"/>
    <property type="molecule type" value="Genomic_DNA"/>
</dbReference>
<protein>
    <submittedName>
        <fullName evidence="3">Dinucleotide-binding enzyme</fullName>
    </submittedName>
</protein>
<sequence length="213" mass="21617">MTTIAVLGSGHVARALVGKLRDAGHEVVVGSRDPHGSATAGWAASGVRVAGLPDAAGSAEVIVNAMPGSASVRTLTGLAAQLSGKVLLDVANAVEVDPAGFAAALLYPGGSLAEELQRALPGTRVVKTLNTVHDSVMADPARLSAPPAAFVSGNDADAKKTVTGLLTDLGWSPEWIIDLGDVETARVPEAFALMIRHLIHALGPVPFAMAVAR</sequence>
<keyword evidence="4" id="KW-1185">Reference proteome</keyword>
<name>A0ABT9QGA6_9ACTN</name>
<dbReference type="Gene3D" id="3.40.50.720">
    <property type="entry name" value="NAD(P)-binding Rossmann-like Domain"/>
    <property type="match status" value="1"/>
</dbReference>
<feature type="domain" description="Pyrroline-5-carboxylate reductase catalytic N-terminal" evidence="2">
    <location>
        <begin position="3"/>
        <end position="92"/>
    </location>
</feature>
<evidence type="ECO:0000256" key="1">
    <source>
        <dbReference type="ARBA" id="ARBA00023002"/>
    </source>
</evidence>
<evidence type="ECO:0000313" key="4">
    <source>
        <dbReference type="Proteomes" id="UP001225356"/>
    </source>
</evidence>
<reference evidence="3 4" key="1">
    <citation type="submission" date="2023-07" db="EMBL/GenBank/DDBJ databases">
        <title>Sequencing the genomes of 1000 actinobacteria strains.</title>
        <authorList>
            <person name="Klenk H.-P."/>
        </authorList>
    </citation>
    <scope>NUCLEOTIDE SEQUENCE [LARGE SCALE GENOMIC DNA]</scope>
    <source>
        <strain evidence="3 4">DSM 46740</strain>
    </source>
</reference>
<organism evidence="3 4">
    <name type="scientific">Streptosporangium lutulentum</name>
    <dbReference type="NCBI Taxonomy" id="1461250"/>
    <lineage>
        <taxon>Bacteria</taxon>
        <taxon>Bacillati</taxon>
        <taxon>Actinomycetota</taxon>
        <taxon>Actinomycetes</taxon>
        <taxon>Streptosporangiales</taxon>
        <taxon>Streptosporangiaceae</taxon>
        <taxon>Streptosporangium</taxon>
    </lineage>
</organism>
<dbReference type="Pfam" id="PF03807">
    <property type="entry name" value="F420_oxidored"/>
    <property type="match status" value="1"/>
</dbReference>